<evidence type="ECO:0000256" key="1">
    <source>
        <dbReference type="SAM" id="SignalP"/>
    </source>
</evidence>
<protein>
    <submittedName>
        <fullName evidence="2">Uncharacterized protein</fullName>
    </submittedName>
</protein>
<dbReference type="EMBL" id="JAPDPJ010000021">
    <property type="protein sequence ID" value="MCW3786952.1"/>
    <property type="molecule type" value="Genomic_DNA"/>
</dbReference>
<dbReference type="AlphaFoldDB" id="A0AAE3M495"/>
<comment type="caution">
    <text evidence="2">The sequence shown here is derived from an EMBL/GenBank/DDBJ whole genome shotgun (WGS) entry which is preliminary data.</text>
</comment>
<dbReference type="Proteomes" id="UP001209229">
    <property type="component" value="Unassembled WGS sequence"/>
</dbReference>
<feature type="signal peptide" evidence="1">
    <location>
        <begin position="1"/>
        <end position="19"/>
    </location>
</feature>
<dbReference type="RefSeq" id="WP_301190517.1">
    <property type="nucleotide sequence ID" value="NZ_JAPDPJ010000021.1"/>
</dbReference>
<evidence type="ECO:0000313" key="3">
    <source>
        <dbReference type="Proteomes" id="UP001209229"/>
    </source>
</evidence>
<sequence>MSKLIIVIFFFCIYNVVQAQSCKNSLSDTIFIVRPQAYEYDVEIDSIYKENLKERCITKIDKDFTLFYYSHPITGNIFALIDNGLCVETNFIVYEKYFKERKLRELKDIEYMLLKDEFVVSLWKKQIVLFTINEVDINKDSIPVYSTNFIGNL</sequence>
<keyword evidence="3" id="KW-1185">Reference proteome</keyword>
<evidence type="ECO:0000313" key="2">
    <source>
        <dbReference type="EMBL" id="MCW3786952.1"/>
    </source>
</evidence>
<proteinExistence type="predicted"/>
<keyword evidence="1" id="KW-0732">Signal</keyword>
<organism evidence="2 3">
    <name type="scientific">Plebeiibacterium sediminum</name>
    <dbReference type="NCBI Taxonomy" id="2992112"/>
    <lineage>
        <taxon>Bacteria</taxon>
        <taxon>Pseudomonadati</taxon>
        <taxon>Bacteroidota</taxon>
        <taxon>Bacteroidia</taxon>
        <taxon>Marinilabiliales</taxon>
        <taxon>Marinilabiliaceae</taxon>
        <taxon>Plebeiibacterium</taxon>
    </lineage>
</organism>
<gene>
    <name evidence="2" type="ORF">OM075_10765</name>
</gene>
<reference evidence="2" key="1">
    <citation type="submission" date="2022-10" db="EMBL/GenBank/DDBJ databases">
        <authorList>
            <person name="Yu W.X."/>
        </authorList>
    </citation>
    <scope>NUCLEOTIDE SEQUENCE</scope>
    <source>
        <strain evidence="2">AAT</strain>
    </source>
</reference>
<feature type="chain" id="PRO_5041954959" evidence="1">
    <location>
        <begin position="20"/>
        <end position="153"/>
    </location>
</feature>
<accession>A0AAE3M495</accession>
<name>A0AAE3M495_9BACT</name>